<dbReference type="EMBL" id="CP041016">
    <property type="protein sequence ID" value="QDC35974.1"/>
    <property type="molecule type" value="Genomic_DNA"/>
</dbReference>
<evidence type="ECO:0000313" key="3">
    <source>
        <dbReference type="Proteomes" id="UP000311469"/>
    </source>
</evidence>
<accession>A0A5B8C9A1</accession>
<sequence length="110" mass="11821">MLRTLALLGVAALAGRQLLKGGRPTWSTPVTANRDSAAEHDEQTAAHRQRADAPGEVGHRPVDLEGPEHPDGSQRADEHYRPDIHAPVAPEDKESLRPVTLKSARGPTDA</sequence>
<protein>
    <submittedName>
        <fullName evidence="2">Uncharacterized protein</fullName>
    </submittedName>
</protein>
<dbReference type="Proteomes" id="UP000311469">
    <property type="component" value="Chromosome cSF1"/>
</dbReference>
<name>A0A5B8C9A1_SPHSA</name>
<feature type="compositionally biased region" description="Polar residues" evidence="1">
    <location>
        <begin position="25"/>
        <end position="34"/>
    </location>
</feature>
<reference evidence="2 3" key="1">
    <citation type="submission" date="2019-06" db="EMBL/GenBank/DDBJ databases">
        <title>Genome organization and adaptive potential of archetypical organophosphate degarding Sphingobium fuliginis ATCC 27551.</title>
        <authorList>
            <person name="Sarwar A."/>
            <person name="Parthasarathy S."/>
            <person name="Singh C."/>
            <person name="Siddavattam D."/>
        </authorList>
    </citation>
    <scope>NUCLEOTIDE SEQUENCE [LARGE SCALE GENOMIC DNA]</scope>
    <source>
        <strain evidence="2 3">ATCC 27551</strain>
    </source>
</reference>
<feature type="compositionally biased region" description="Basic and acidic residues" evidence="1">
    <location>
        <begin position="36"/>
        <end position="96"/>
    </location>
</feature>
<evidence type="ECO:0000313" key="2">
    <source>
        <dbReference type="EMBL" id="QDC35974.1"/>
    </source>
</evidence>
<evidence type="ECO:0000256" key="1">
    <source>
        <dbReference type="SAM" id="MobiDB-lite"/>
    </source>
</evidence>
<gene>
    <name evidence="2" type="ORF">FIL70_00685</name>
</gene>
<dbReference type="RefSeq" id="WP_140041392.1">
    <property type="nucleotide sequence ID" value="NZ_CP041016.1"/>
</dbReference>
<proteinExistence type="predicted"/>
<organism evidence="2 3">
    <name type="scientific">Sphingobium fuliginis ATCC 27551</name>
    <dbReference type="NCBI Taxonomy" id="1208342"/>
    <lineage>
        <taxon>Bacteria</taxon>
        <taxon>Pseudomonadati</taxon>
        <taxon>Pseudomonadota</taxon>
        <taxon>Alphaproteobacteria</taxon>
        <taxon>Sphingomonadales</taxon>
        <taxon>Sphingomonadaceae</taxon>
        <taxon>Sphingobium</taxon>
    </lineage>
</organism>
<dbReference type="KEGG" id="sufl:FIL70_00685"/>
<feature type="region of interest" description="Disordered" evidence="1">
    <location>
        <begin position="17"/>
        <end position="110"/>
    </location>
</feature>
<dbReference type="AlphaFoldDB" id="A0A5B8C9A1"/>